<gene>
    <name evidence="1" type="ORF">CtesDRAFT_PD0920</name>
</gene>
<reference evidence="1 2" key="1">
    <citation type="journal article" date="2004" name="Appl. Environ. Microbiol.">
        <title>Mineralization of individual congeners of linear alkylbenzenesulfonate by defined pairs of heterotrophic bacteria.</title>
        <authorList>
            <person name="Schleheck D."/>
            <person name="Knepper T.P."/>
            <person name="Fischer K."/>
            <person name="Cook A.M."/>
        </authorList>
    </citation>
    <scope>NUCLEOTIDE SEQUENCE [LARGE SCALE GENOMIC DNA]</scope>
    <source>
        <strain evidence="2">DSM 14576 / KF-1</strain>
    </source>
</reference>
<evidence type="ECO:0000313" key="1">
    <source>
        <dbReference type="EMBL" id="EED65974.1"/>
    </source>
</evidence>
<dbReference type="EMBL" id="AAUJ02000001">
    <property type="protein sequence ID" value="EED65974.1"/>
    <property type="molecule type" value="Genomic_DNA"/>
</dbReference>
<dbReference type="AlphaFoldDB" id="B7WXF1"/>
<organism evidence="1 2">
    <name type="scientific">Comamonas testosteroni (strain DSM 14576 / KF-1)</name>
    <name type="common">Pseudomonas testosteroni</name>
    <dbReference type="NCBI Taxonomy" id="399795"/>
    <lineage>
        <taxon>Bacteria</taxon>
        <taxon>Pseudomonadati</taxon>
        <taxon>Pseudomonadota</taxon>
        <taxon>Betaproteobacteria</taxon>
        <taxon>Burkholderiales</taxon>
        <taxon>Comamonadaceae</taxon>
        <taxon>Comamonas</taxon>
    </lineage>
</organism>
<name>B7WXF1_COMTK</name>
<proteinExistence type="predicted"/>
<dbReference type="Proteomes" id="UP000003039">
    <property type="component" value="Unassembled WGS sequence"/>
</dbReference>
<accession>B7WXF1</accession>
<comment type="caution">
    <text evidence="1">The sequence shown here is derived from an EMBL/GenBank/DDBJ whole genome shotgun (WGS) entry which is preliminary data.</text>
</comment>
<protein>
    <submittedName>
        <fullName evidence="1">Uncharacterized protein</fullName>
    </submittedName>
</protein>
<evidence type="ECO:0000313" key="2">
    <source>
        <dbReference type="Proteomes" id="UP000003039"/>
    </source>
</evidence>
<sequence length="36" mass="3999">MDLRVCNARNLVIVACRNDLNIQASQRQAQLQANGT</sequence>